<dbReference type="Pfam" id="PF00288">
    <property type="entry name" value="GHMP_kinases_N"/>
    <property type="match status" value="1"/>
</dbReference>
<evidence type="ECO:0000256" key="2">
    <source>
        <dbReference type="ARBA" id="ARBA00022840"/>
    </source>
</evidence>
<keyword evidence="1" id="KW-0547">Nucleotide-binding</keyword>
<dbReference type="GO" id="GO:0005524">
    <property type="term" value="F:ATP binding"/>
    <property type="evidence" value="ECO:0007669"/>
    <property type="project" value="UniProtKB-KW"/>
</dbReference>
<dbReference type="Gene3D" id="3.30.230.120">
    <property type="match status" value="1"/>
</dbReference>
<dbReference type="InterPro" id="IPR001174">
    <property type="entry name" value="HddA/FKP"/>
</dbReference>
<feature type="domain" description="GHMP kinase N-terminal" evidence="3">
    <location>
        <begin position="75"/>
        <end position="154"/>
    </location>
</feature>
<evidence type="ECO:0000313" key="6">
    <source>
        <dbReference type="Proteomes" id="UP000565078"/>
    </source>
</evidence>
<dbReference type="Pfam" id="PF08544">
    <property type="entry name" value="GHMP_kinases_C"/>
    <property type="match status" value="1"/>
</dbReference>
<dbReference type="InterPro" id="IPR020568">
    <property type="entry name" value="Ribosomal_Su5_D2-typ_SF"/>
</dbReference>
<dbReference type="SUPFAM" id="SSF54211">
    <property type="entry name" value="Ribosomal protein S5 domain 2-like"/>
    <property type="match status" value="1"/>
</dbReference>
<dbReference type="PANTHER" id="PTHR10457:SF9">
    <property type="entry name" value="D-GLYCERO-ALPHA-D-MANNO-HEPTOSE 7-PHOSPHATE KINASE"/>
    <property type="match status" value="1"/>
</dbReference>
<dbReference type="Proteomes" id="UP000565078">
    <property type="component" value="Unassembled WGS sequence"/>
</dbReference>
<gene>
    <name evidence="5" type="ORF">HA254_02790</name>
</gene>
<dbReference type="SUPFAM" id="SSF55060">
    <property type="entry name" value="GHMP Kinase, C-terminal domain"/>
    <property type="match status" value="1"/>
</dbReference>
<comment type="caution">
    <text evidence="5">The sequence shown here is derived from an EMBL/GenBank/DDBJ whole genome shotgun (WGS) entry which is preliminary data.</text>
</comment>
<dbReference type="PIRSF" id="PIRSF036406">
    <property type="entry name" value="Hept_kin"/>
    <property type="match status" value="1"/>
</dbReference>
<organism evidence="5 6">
    <name type="scientific">Candidatus Iainarchaeum sp</name>
    <dbReference type="NCBI Taxonomy" id="3101447"/>
    <lineage>
        <taxon>Archaea</taxon>
        <taxon>Candidatus Iainarchaeota</taxon>
        <taxon>Candidatus Iainarchaeia</taxon>
        <taxon>Candidatus Iainarchaeales</taxon>
        <taxon>Candidatus Iainarchaeaceae</taxon>
        <taxon>Candidatus Iainarchaeum</taxon>
    </lineage>
</organism>
<proteinExistence type="predicted"/>
<sequence length="328" mass="35846">MRISFAGGGTDVSPYPQERSGCVLSATISKYSFTSLKLLDSRMVKISSHGTQRAVVLSCVEEAVLDGEFDLAKTVLMEFSPQRGIDLFFRNDVPPRSGLGSSAAGFVSLIGAFDAAFGHRLTKHEIAELAFKIERERLKVRGGKQDQFASAYGGINFMEFNANGVEVKSLCIGRGTLNELEKNLVLVFTKEREKHGTDIIEDQTDSFRSGSSTVGGALDAAKQTAIEMKGCLLKGDLERFGQLLHKGWEEKKKYSTHITTPFIDGLYDAARKEGAIGGKITGAGGGGYMIFYCEPDREIAVRERLTQLGAIPVPFSFEFNGLESWKVE</sequence>
<evidence type="ECO:0000313" key="5">
    <source>
        <dbReference type="EMBL" id="HIH09575.1"/>
    </source>
</evidence>
<name>A0A7J4IZ54_9ARCH</name>
<dbReference type="GO" id="GO:0004335">
    <property type="term" value="F:galactokinase activity"/>
    <property type="evidence" value="ECO:0007669"/>
    <property type="project" value="TreeGrafter"/>
</dbReference>
<dbReference type="InterPro" id="IPR013750">
    <property type="entry name" value="GHMP_kinase_C_dom"/>
</dbReference>
<keyword evidence="2" id="KW-0067">ATP-binding</keyword>
<dbReference type="InterPro" id="IPR036554">
    <property type="entry name" value="GHMP_kinase_C_sf"/>
</dbReference>
<dbReference type="GO" id="GO:0005829">
    <property type="term" value="C:cytosol"/>
    <property type="evidence" value="ECO:0007669"/>
    <property type="project" value="TreeGrafter"/>
</dbReference>
<feature type="domain" description="GHMP kinase C-terminal" evidence="4">
    <location>
        <begin position="231"/>
        <end position="308"/>
    </location>
</feature>
<dbReference type="EMBL" id="DUGC01000050">
    <property type="protein sequence ID" value="HIH09575.1"/>
    <property type="molecule type" value="Genomic_DNA"/>
</dbReference>
<evidence type="ECO:0000259" key="4">
    <source>
        <dbReference type="Pfam" id="PF08544"/>
    </source>
</evidence>
<keyword evidence="5" id="KW-0808">Transferase</keyword>
<dbReference type="PRINTS" id="PR00960">
    <property type="entry name" value="LMBPPROTEIN"/>
</dbReference>
<protein>
    <submittedName>
        <fullName evidence="5">GHMP kinase</fullName>
    </submittedName>
</protein>
<keyword evidence="5" id="KW-0418">Kinase</keyword>
<dbReference type="GO" id="GO:0006012">
    <property type="term" value="P:galactose metabolic process"/>
    <property type="evidence" value="ECO:0007669"/>
    <property type="project" value="TreeGrafter"/>
</dbReference>
<dbReference type="InterPro" id="IPR006204">
    <property type="entry name" value="GHMP_kinase_N_dom"/>
</dbReference>
<evidence type="ECO:0000256" key="1">
    <source>
        <dbReference type="ARBA" id="ARBA00022741"/>
    </source>
</evidence>
<reference evidence="6" key="1">
    <citation type="journal article" date="2020" name="bioRxiv">
        <title>A rank-normalized archaeal taxonomy based on genome phylogeny resolves widespread incomplete and uneven classifications.</title>
        <authorList>
            <person name="Rinke C."/>
            <person name="Chuvochina M."/>
            <person name="Mussig A.J."/>
            <person name="Chaumeil P.-A."/>
            <person name="Waite D.W."/>
            <person name="Whitman W.B."/>
            <person name="Parks D.H."/>
            <person name="Hugenholtz P."/>
        </authorList>
    </citation>
    <scope>NUCLEOTIDE SEQUENCE [LARGE SCALE GENOMIC DNA]</scope>
</reference>
<accession>A0A7J4IZ54</accession>
<dbReference type="AlphaFoldDB" id="A0A7J4IZ54"/>
<dbReference type="PANTHER" id="PTHR10457">
    <property type="entry name" value="MEVALONATE KINASE/GALACTOKINASE"/>
    <property type="match status" value="1"/>
</dbReference>
<evidence type="ECO:0000259" key="3">
    <source>
        <dbReference type="Pfam" id="PF00288"/>
    </source>
</evidence>
<dbReference type="InterPro" id="IPR014606">
    <property type="entry name" value="Heptose_7-P_kinase"/>
</dbReference>